<dbReference type="PANTHER" id="PTHR47504">
    <property type="entry name" value="RIGHT ORIGIN-BINDING PROTEIN"/>
    <property type="match status" value="1"/>
</dbReference>
<sequence>MSKDIYYIKQNLNMDISYEEAAKLLVVQQIIFNVCFANVTGITLVEYIRRRRMIEAAFELQIKDMKVLDIAMKYGYISLTTFNREFQSVHDINPDMAKSQGCQLCAYIFLLNSQFKYKEVMG</sequence>
<protein>
    <submittedName>
        <fullName evidence="6">Transcriptional activator, AraC family</fullName>
    </submittedName>
</protein>
<dbReference type="Gene3D" id="1.10.10.60">
    <property type="entry name" value="Homeodomain-like"/>
    <property type="match status" value="2"/>
</dbReference>
<dbReference type="InterPro" id="IPR018060">
    <property type="entry name" value="HTH_AraC"/>
</dbReference>
<dbReference type="EMBL" id="CP001081">
    <property type="protein sequence ID" value="ACQ51368.1"/>
    <property type="molecule type" value="Genomic_DNA"/>
</dbReference>
<feature type="domain" description="HTH araC/xylS-type" evidence="5">
    <location>
        <begin position="2"/>
        <end position="100"/>
    </location>
</feature>
<dbReference type="PROSITE" id="PS00041">
    <property type="entry name" value="HTH_ARAC_FAMILY_1"/>
    <property type="match status" value="1"/>
</dbReference>
<evidence type="ECO:0000256" key="3">
    <source>
        <dbReference type="ARBA" id="ARBA00023163"/>
    </source>
</evidence>
<dbReference type="GO" id="GO:0043565">
    <property type="term" value="F:sequence-specific DNA binding"/>
    <property type="evidence" value="ECO:0007669"/>
    <property type="project" value="InterPro"/>
</dbReference>
<keyword evidence="4" id="KW-0472">Membrane</keyword>
<proteinExistence type="predicted"/>
<dbReference type="KEGG" id="cbi:CLJ_0014"/>
<evidence type="ECO:0000259" key="5">
    <source>
        <dbReference type="PROSITE" id="PS01124"/>
    </source>
</evidence>
<keyword evidence="1" id="KW-0805">Transcription regulation</keyword>
<dbReference type="InterPro" id="IPR050959">
    <property type="entry name" value="MarA-like"/>
</dbReference>
<organism evidence="6 7">
    <name type="scientific">Clostridium botulinum (strain 657 / Type Ba4)</name>
    <dbReference type="NCBI Taxonomy" id="515621"/>
    <lineage>
        <taxon>Bacteria</taxon>
        <taxon>Bacillati</taxon>
        <taxon>Bacillota</taxon>
        <taxon>Clostridia</taxon>
        <taxon>Eubacteriales</taxon>
        <taxon>Clostridiaceae</taxon>
        <taxon>Clostridium</taxon>
    </lineage>
</organism>
<reference evidence="7" key="2">
    <citation type="submission" date="2008-05" db="EMBL/GenBank/DDBJ databases">
        <title>Genome sequence of Clostridium botulinum Ba4 strain 657 plasmid pCLJ.</title>
        <authorList>
            <person name="Shrivastava S."/>
            <person name="Brown J.L."/>
            <person name="Bruce D."/>
            <person name="Detter C."/>
            <person name="Munk C."/>
            <person name="Smith L.A."/>
            <person name="Smith T.J."/>
            <person name="Sutton G."/>
            <person name="Brettin T.S."/>
        </authorList>
    </citation>
    <scope>NUCLEOTIDE SEQUENCE [LARGE SCALE GENOMIC DNA]</scope>
    <source>
        <strain evidence="7">657 / Type Ba4</strain>
        <plasmid evidence="7">pCLJ</plasmid>
    </source>
</reference>
<evidence type="ECO:0000256" key="2">
    <source>
        <dbReference type="ARBA" id="ARBA00023125"/>
    </source>
</evidence>
<dbReference type="SMART" id="SM00342">
    <property type="entry name" value="HTH_ARAC"/>
    <property type="match status" value="1"/>
</dbReference>
<dbReference type="RefSeq" id="WP_012720318.1">
    <property type="nucleotide sequence ID" value="NC_012654.1"/>
</dbReference>
<dbReference type="GO" id="GO:0003700">
    <property type="term" value="F:DNA-binding transcription factor activity"/>
    <property type="evidence" value="ECO:0007669"/>
    <property type="project" value="InterPro"/>
</dbReference>
<keyword evidence="2" id="KW-0238">DNA-binding</keyword>
<keyword evidence="4" id="KW-1133">Transmembrane helix</keyword>
<dbReference type="Proteomes" id="UP000002333">
    <property type="component" value="Plasmid pCLJ"/>
</dbReference>
<dbReference type="PROSITE" id="PS01124">
    <property type="entry name" value="HTH_ARAC_FAMILY_2"/>
    <property type="match status" value="1"/>
</dbReference>
<evidence type="ECO:0000256" key="4">
    <source>
        <dbReference type="SAM" id="Phobius"/>
    </source>
</evidence>
<dbReference type="InterPro" id="IPR009057">
    <property type="entry name" value="Homeodomain-like_sf"/>
</dbReference>
<feature type="transmembrane region" description="Helical" evidence="4">
    <location>
        <begin position="30"/>
        <end position="48"/>
    </location>
</feature>
<name>A0A3F3A028_CLOB6</name>
<dbReference type="AlphaFoldDB" id="A0A3F3A028"/>
<dbReference type="Pfam" id="PF12833">
    <property type="entry name" value="HTH_18"/>
    <property type="match status" value="1"/>
</dbReference>
<dbReference type="InterPro" id="IPR018062">
    <property type="entry name" value="HTH_AraC-typ_CS"/>
</dbReference>
<keyword evidence="6" id="KW-0614">Plasmid</keyword>
<evidence type="ECO:0000313" key="6">
    <source>
        <dbReference type="EMBL" id="ACQ51368.1"/>
    </source>
</evidence>
<keyword evidence="4" id="KW-0812">Transmembrane</keyword>
<dbReference type="PANTHER" id="PTHR47504:SF5">
    <property type="entry name" value="RIGHT ORIGIN-BINDING PROTEIN"/>
    <property type="match status" value="1"/>
</dbReference>
<dbReference type="SUPFAM" id="SSF46689">
    <property type="entry name" value="Homeodomain-like"/>
    <property type="match status" value="1"/>
</dbReference>
<accession>A0A3F3A028</accession>
<evidence type="ECO:0000313" key="7">
    <source>
        <dbReference type="Proteomes" id="UP000002333"/>
    </source>
</evidence>
<keyword evidence="3" id="KW-0804">Transcription</keyword>
<geneLocation type="plasmid" evidence="6 7">
    <name>pCLJ</name>
</geneLocation>
<gene>
    <name evidence="6" type="ordered locus">CLJ_0014</name>
</gene>
<evidence type="ECO:0000256" key="1">
    <source>
        <dbReference type="ARBA" id="ARBA00023015"/>
    </source>
</evidence>
<reference evidence="6 7" key="1">
    <citation type="journal article" date="2007" name="PLoS ONE">
        <title>Analysis of the neurotoxin complex genes in Clostridium botulinum A1-A4 and B1 strains: BoNT/A3, /Ba4 and /B1 clusters are located within plasmids.</title>
        <authorList>
            <person name="Smith T.J."/>
            <person name="Hill K.K."/>
            <person name="Foley B.T."/>
            <person name="Detter J.C."/>
            <person name="Munk A.C."/>
            <person name="Bruce D.C."/>
            <person name="Doggett N.A."/>
            <person name="Smith L.A."/>
            <person name="Marks J.D."/>
            <person name="Xie G."/>
            <person name="Brettin T.S."/>
        </authorList>
    </citation>
    <scope>NUCLEOTIDE SEQUENCE [LARGE SCALE GENOMIC DNA]</scope>
    <source>
        <strain evidence="7">657 / Type Ba4</strain>
    </source>
</reference>